<proteinExistence type="predicted"/>
<organism evidence="1 2">
    <name type="scientific">Nocardioides dokdonensis FR1436</name>
    <dbReference type="NCBI Taxonomy" id="1300347"/>
    <lineage>
        <taxon>Bacteria</taxon>
        <taxon>Bacillati</taxon>
        <taxon>Actinomycetota</taxon>
        <taxon>Actinomycetes</taxon>
        <taxon>Propionibacteriales</taxon>
        <taxon>Nocardioidaceae</taxon>
        <taxon>Nocardioides</taxon>
    </lineage>
</organism>
<dbReference type="KEGG" id="ndk:I601_0992"/>
<dbReference type="PANTHER" id="PTHR36452">
    <property type="entry name" value="CHROMOSOME 12, WHOLE GENOME SHOTGUN SEQUENCE"/>
    <property type="match status" value="1"/>
</dbReference>
<dbReference type="Proteomes" id="UP000077868">
    <property type="component" value="Chromosome"/>
</dbReference>
<protein>
    <recommendedName>
        <fullName evidence="3">TIGR02453 family protein</fullName>
    </recommendedName>
</protein>
<dbReference type="EMBL" id="CP015079">
    <property type="protein sequence ID" value="ANH37434.1"/>
    <property type="molecule type" value="Genomic_DNA"/>
</dbReference>
<dbReference type="NCBIfam" id="TIGR02453">
    <property type="entry name" value="TIGR02453 family protein"/>
    <property type="match status" value="1"/>
</dbReference>
<accession>A0A1A9GGS1</accession>
<reference evidence="1 2" key="1">
    <citation type="submission" date="2016-03" db="EMBL/GenBank/DDBJ databases">
        <title>Complete genome sequence of a soil Actinobacterium, Nocardioides dokdonensis FR1436.</title>
        <authorList>
            <person name="Kwon S.-K."/>
            <person name="Kim K."/>
            <person name="Kim J.F."/>
        </authorList>
    </citation>
    <scope>NUCLEOTIDE SEQUENCE [LARGE SCALE GENOMIC DNA]</scope>
    <source>
        <strain evidence="1 2">FR1436</strain>
    </source>
</reference>
<dbReference type="Pfam" id="PF09365">
    <property type="entry name" value="DUF2461"/>
    <property type="match status" value="1"/>
</dbReference>
<evidence type="ECO:0008006" key="3">
    <source>
        <dbReference type="Google" id="ProtNLM"/>
    </source>
</evidence>
<dbReference type="RefSeq" id="WP_068107014.1">
    <property type="nucleotide sequence ID" value="NZ_CP015079.1"/>
</dbReference>
<gene>
    <name evidence="1" type="ORF">I601_0992</name>
</gene>
<dbReference type="PIRSF" id="PIRSF028451">
    <property type="entry name" value="UCP028451"/>
    <property type="match status" value="1"/>
</dbReference>
<evidence type="ECO:0000313" key="2">
    <source>
        <dbReference type="Proteomes" id="UP000077868"/>
    </source>
</evidence>
<keyword evidence="2" id="KW-1185">Reference proteome</keyword>
<evidence type="ECO:0000313" key="1">
    <source>
        <dbReference type="EMBL" id="ANH37434.1"/>
    </source>
</evidence>
<dbReference type="OrthoDB" id="9794241at2"/>
<dbReference type="AlphaFoldDB" id="A0A1A9GGS1"/>
<name>A0A1A9GGS1_9ACTN</name>
<dbReference type="PANTHER" id="PTHR36452:SF1">
    <property type="entry name" value="DUF2461 DOMAIN-CONTAINING PROTEIN"/>
    <property type="match status" value="1"/>
</dbReference>
<dbReference type="STRING" id="1300347.I601_0992"/>
<dbReference type="InterPro" id="IPR015996">
    <property type="entry name" value="UCP028451"/>
</dbReference>
<sequence length="225" mass="24938">MTPPPTSRASAQAGAAEFTGFPVAALDFYDDLEVDNTRSFWEAHKAVYAESVRAPMTALCTALEPEFGQAKIFRPFRDVRFAKDKTPYKTHQGAFVQVAPATGWYVELSPRGLRTGAGFYEAAGTRLASFREAVAHDRTGPELEGLVAGLVEQGFELGGERLKTSPRGFDADHARIELLRHKSLTLGRSHGFEPVIHTAAALDLVREDWQTLRPLVEWLQRHCQD</sequence>
<dbReference type="InterPro" id="IPR012808">
    <property type="entry name" value="CHP02453"/>
</dbReference>
<dbReference type="PATRIC" id="fig|1300347.3.peg.990"/>